<dbReference type="InterPro" id="IPR002477">
    <property type="entry name" value="Peptidoglycan-bd-like"/>
</dbReference>
<keyword evidence="4" id="KW-0482">Metalloprotease</keyword>
<dbReference type="SUPFAM" id="SSF47090">
    <property type="entry name" value="PGBD-like"/>
    <property type="match status" value="1"/>
</dbReference>
<name>A0A915HYN7_ROMCU</name>
<evidence type="ECO:0000256" key="3">
    <source>
        <dbReference type="ARBA" id="ARBA00022729"/>
    </source>
</evidence>
<evidence type="ECO:0000256" key="1">
    <source>
        <dbReference type="ARBA" id="ARBA00001947"/>
    </source>
</evidence>
<dbReference type="Pfam" id="PF01471">
    <property type="entry name" value="PG_binding_1"/>
    <property type="match status" value="1"/>
</dbReference>
<feature type="domain" description="Peptidoglycan binding-like" evidence="5">
    <location>
        <begin position="55"/>
        <end position="107"/>
    </location>
</feature>
<proteinExistence type="inferred from homology"/>
<evidence type="ECO:0000313" key="7">
    <source>
        <dbReference type="WBParaSite" id="nRc.2.0.1.t07010-RA"/>
    </source>
</evidence>
<keyword evidence="3" id="KW-0732">Signal</keyword>
<reference evidence="7" key="1">
    <citation type="submission" date="2022-11" db="UniProtKB">
        <authorList>
            <consortium name="WormBaseParasite"/>
        </authorList>
    </citation>
    <scope>IDENTIFICATION</scope>
</reference>
<keyword evidence="4" id="KW-0378">Hydrolase</keyword>
<evidence type="ECO:0000256" key="4">
    <source>
        <dbReference type="ARBA" id="ARBA00023049"/>
    </source>
</evidence>
<evidence type="ECO:0000313" key="6">
    <source>
        <dbReference type="Proteomes" id="UP000887565"/>
    </source>
</evidence>
<dbReference type="Gene3D" id="3.40.390.10">
    <property type="entry name" value="Collagenase (Catalytic Domain)"/>
    <property type="match status" value="1"/>
</dbReference>
<comment type="similarity">
    <text evidence="2">Belongs to the peptidase M10A family.</text>
</comment>
<dbReference type="InterPro" id="IPR036365">
    <property type="entry name" value="PGBD-like_sf"/>
</dbReference>
<dbReference type="GO" id="GO:0030574">
    <property type="term" value="P:collagen catabolic process"/>
    <property type="evidence" value="ECO:0007669"/>
    <property type="project" value="TreeGrafter"/>
</dbReference>
<dbReference type="AlphaFoldDB" id="A0A915HYN7"/>
<dbReference type="PANTHER" id="PTHR10201">
    <property type="entry name" value="MATRIX METALLOPROTEINASE"/>
    <property type="match status" value="1"/>
</dbReference>
<organism evidence="6 7">
    <name type="scientific">Romanomermis culicivorax</name>
    <name type="common">Nematode worm</name>
    <dbReference type="NCBI Taxonomy" id="13658"/>
    <lineage>
        <taxon>Eukaryota</taxon>
        <taxon>Metazoa</taxon>
        <taxon>Ecdysozoa</taxon>
        <taxon>Nematoda</taxon>
        <taxon>Enoplea</taxon>
        <taxon>Dorylaimia</taxon>
        <taxon>Mermithida</taxon>
        <taxon>Mermithoidea</taxon>
        <taxon>Mermithidae</taxon>
        <taxon>Romanomermis</taxon>
    </lineage>
</organism>
<accession>A0A915HYN7</accession>
<comment type="cofactor">
    <cofactor evidence="1">
        <name>Zn(2+)</name>
        <dbReference type="ChEBI" id="CHEBI:29105"/>
    </cofactor>
</comment>
<evidence type="ECO:0000256" key="2">
    <source>
        <dbReference type="ARBA" id="ARBA00010370"/>
    </source>
</evidence>
<dbReference type="GO" id="GO:0004222">
    <property type="term" value="F:metalloendopeptidase activity"/>
    <property type="evidence" value="ECO:0007669"/>
    <property type="project" value="TreeGrafter"/>
</dbReference>
<dbReference type="PANTHER" id="PTHR10201:SF291">
    <property type="entry name" value="MATRIX METALLOPROTEINASE 1, ISOFORM C-RELATED"/>
    <property type="match status" value="1"/>
</dbReference>
<sequence length="172" mass="19699">MKSKFAIVETMEWTSAGLIRCLICVILLNNSAAAVPPSLSKKLIDGSGPYDDYTQEYLTQFGYLPRGNREMSNLRKDDSIQLALMRLQDFAGLRPTGLVDHETRKLLLRKRCGLPDVPFDGSGGHLTPRDRRHDEDQAINDGVDVRQRRRLRRVKRYVLHGSKWDNLNVTYK</sequence>
<protein>
    <submittedName>
        <fullName evidence="7">Peptidoglycan binding-like domain-containing protein</fullName>
    </submittedName>
</protein>
<dbReference type="GO" id="GO:0030198">
    <property type="term" value="P:extracellular matrix organization"/>
    <property type="evidence" value="ECO:0007669"/>
    <property type="project" value="TreeGrafter"/>
</dbReference>
<evidence type="ECO:0000259" key="5">
    <source>
        <dbReference type="Pfam" id="PF01471"/>
    </source>
</evidence>
<dbReference type="Proteomes" id="UP000887565">
    <property type="component" value="Unplaced"/>
</dbReference>
<dbReference type="WBParaSite" id="nRc.2.0.1.t07010-RA">
    <property type="protein sequence ID" value="nRc.2.0.1.t07010-RA"/>
    <property type="gene ID" value="nRc.2.0.1.g07010"/>
</dbReference>
<keyword evidence="4" id="KW-0645">Protease</keyword>
<dbReference type="InterPro" id="IPR024079">
    <property type="entry name" value="MetalloPept_cat_dom_sf"/>
</dbReference>
<keyword evidence="6" id="KW-1185">Reference proteome</keyword>